<protein>
    <submittedName>
        <fullName evidence="3">Uncharacterized protein</fullName>
    </submittedName>
</protein>
<keyword evidence="4" id="KW-1185">Reference proteome</keyword>
<name>A0A1Q9E307_SYMMI</name>
<feature type="coiled-coil region" evidence="1">
    <location>
        <begin position="245"/>
        <end position="272"/>
    </location>
</feature>
<keyword evidence="1" id="KW-0175">Coiled coil</keyword>
<organism evidence="3 4">
    <name type="scientific">Symbiodinium microadriaticum</name>
    <name type="common">Dinoflagellate</name>
    <name type="synonym">Zooxanthella microadriatica</name>
    <dbReference type="NCBI Taxonomy" id="2951"/>
    <lineage>
        <taxon>Eukaryota</taxon>
        <taxon>Sar</taxon>
        <taxon>Alveolata</taxon>
        <taxon>Dinophyceae</taxon>
        <taxon>Suessiales</taxon>
        <taxon>Symbiodiniaceae</taxon>
        <taxon>Symbiodinium</taxon>
    </lineage>
</organism>
<comment type="caution">
    <text evidence="3">The sequence shown here is derived from an EMBL/GenBank/DDBJ whole genome shotgun (WGS) entry which is preliminary data.</text>
</comment>
<reference evidence="3 4" key="1">
    <citation type="submission" date="2016-02" db="EMBL/GenBank/DDBJ databases">
        <title>Genome analysis of coral dinoflagellate symbionts highlights evolutionary adaptations to a symbiotic lifestyle.</title>
        <authorList>
            <person name="Aranda M."/>
            <person name="Li Y."/>
            <person name="Liew Y.J."/>
            <person name="Baumgarten S."/>
            <person name="Simakov O."/>
            <person name="Wilson M."/>
            <person name="Piel J."/>
            <person name="Ashoor H."/>
            <person name="Bougouffa S."/>
            <person name="Bajic V.B."/>
            <person name="Ryu T."/>
            <person name="Ravasi T."/>
            <person name="Bayer T."/>
            <person name="Micklem G."/>
            <person name="Kim H."/>
            <person name="Bhak J."/>
            <person name="Lajeunesse T.C."/>
            <person name="Voolstra C.R."/>
        </authorList>
    </citation>
    <scope>NUCLEOTIDE SEQUENCE [LARGE SCALE GENOMIC DNA]</scope>
    <source>
        <strain evidence="3 4">CCMP2467</strain>
    </source>
</reference>
<dbReference type="Proteomes" id="UP000186817">
    <property type="component" value="Unassembled WGS sequence"/>
</dbReference>
<sequence length="566" mass="61823">MQDLSRIAGIEYCYLSLATFGIADKMLADVVANIEMNGICKHFSDMFARGEGRCMDFASLPAFAGGGGLWPRKVIGGFLEDLGCSYLCVAAMAEAAAASELVPVVGQQLRVRRRTKVQVWPEEGKLSSAYEGNEEIRALFRNNKQKLLGWPSPTVVGVASMRALSLNVVAVKIAIEMWATVCPEPKGISVDYLKQVMTAAWGQDAPIEDGGDDRDDAVEDDAYLPLGDADDSFPAQAEHSDAIAADSLDRELSALELRMQELQNDLDSRRASRLHGVADPSNTDTIPPDLWDNYLADTPIEISDSDCENIVLNQEYMQACVSSGRPLAEDEKSQDDPETGGFDIFAYKEDTDEQQEQPAGSGRGRGRGDDPFPKESKRVADEMPEEVETPDKESPPQKKKPKAKAKPGAKAKSSPKPKASPKSKQAPTSKSGDESSSAKTRPKNAGKPKPDESHVDDDCNGNDADKKKRKRHSEDEKSFARRAKPKTTKALAHWAAIRDVFNSDIALKLKHPGSKQDDFWAIAKPKMPEKNTCTYEDCVKVAKKAARELDDATWPVIRGPVWGPAG</sequence>
<accession>A0A1Q9E307</accession>
<evidence type="ECO:0000313" key="3">
    <source>
        <dbReference type="EMBL" id="OLQ01812.1"/>
    </source>
</evidence>
<feature type="compositionally biased region" description="Basic and acidic residues" evidence="2">
    <location>
        <begin position="448"/>
        <end position="457"/>
    </location>
</feature>
<evidence type="ECO:0000313" key="4">
    <source>
        <dbReference type="Proteomes" id="UP000186817"/>
    </source>
</evidence>
<feature type="compositionally biased region" description="Basic and acidic residues" evidence="2">
    <location>
        <begin position="366"/>
        <end position="381"/>
    </location>
</feature>
<gene>
    <name evidence="3" type="ORF">AK812_SmicGene15397</name>
</gene>
<feature type="region of interest" description="Disordered" evidence="2">
    <location>
        <begin position="323"/>
        <end position="489"/>
    </location>
</feature>
<dbReference type="AlphaFoldDB" id="A0A1Q9E307"/>
<dbReference type="OrthoDB" id="10527342at2759"/>
<evidence type="ECO:0000256" key="2">
    <source>
        <dbReference type="SAM" id="MobiDB-lite"/>
    </source>
</evidence>
<feature type="compositionally biased region" description="Basic residues" evidence="2">
    <location>
        <begin position="397"/>
        <end position="421"/>
    </location>
</feature>
<evidence type="ECO:0000256" key="1">
    <source>
        <dbReference type="SAM" id="Coils"/>
    </source>
</evidence>
<dbReference type="EMBL" id="LSRX01000280">
    <property type="protein sequence ID" value="OLQ01812.1"/>
    <property type="molecule type" value="Genomic_DNA"/>
</dbReference>
<proteinExistence type="predicted"/>